<feature type="domain" description="PABS" evidence="5">
    <location>
        <begin position="1"/>
        <end position="221"/>
    </location>
</feature>
<dbReference type="PANTHER" id="PTHR43317">
    <property type="entry name" value="THERMOSPERMINE SYNTHASE ACAULIS5"/>
    <property type="match status" value="1"/>
</dbReference>
<evidence type="ECO:0000313" key="7">
    <source>
        <dbReference type="Proteomes" id="UP000659344"/>
    </source>
</evidence>
<keyword evidence="2 4" id="KW-0808">Transferase</keyword>
<dbReference type="Gene3D" id="3.40.50.150">
    <property type="entry name" value="Vaccinia Virus protein VP39"/>
    <property type="match status" value="1"/>
</dbReference>
<dbReference type="InterPro" id="IPR030374">
    <property type="entry name" value="PABS"/>
</dbReference>
<accession>A0ABQ1YDL7</accession>
<proteinExistence type="inferred from homology"/>
<evidence type="ECO:0000256" key="1">
    <source>
        <dbReference type="ARBA" id="ARBA00007867"/>
    </source>
</evidence>
<comment type="caution">
    <text evidence="6">The sequence shown here is derived from an EMBL/GenBank/DDBJ whole genome shotgun (WGS) entry which is preliminary data.</text>
</comment>
<dbReference type="CDD" id="cd02440">
    <property type="entry name" value="AdoMet_MTases"/>
    <property type="match status" value="1"/>
</dbReference>
<comment type="similarity">
    <text evidence="1">Belongs to the spermidine/spermine synthase family.</text>
</comment>
<dbReference type="Proteomes" id="UP000659344">
    <property type="component" value="Unassembled WGS sequence"/>
</dbReference>
<evidence type="ECO:0000256" key="4">
    <source>
        <dbReference type="PROSITE-ProRule" id="PRU00354"/>
    </source>
</evidence>
<evidence type="ECO:0000256" key="3">
    <source>
        <dbReference type="ARBA" id="ARBA00023115"/>
    </source>
</evidence>
<evidence type="ECO:0000259" key="5">
    <source>
        <dbReference type="PROSITE" id="PS51006"/>
    </source>
</evidence>
<evidence type="ECO:0000313" key="6">
    <source>
        <dbReference type="EMBL" id="GGH22196.1"/>
    </source>
</evidence>
<reference evidence="7" key="1">
    <citation type="journal article" date="2019" name="Int. J. Syst. Evol. Microbiol.">
        <title>The Global Catalogue of Microorganisms (GCM) 10K type strain sequencing project: providing services to taxonomists for standard genome sequencing and annotation.</title>
        <authorList>
            <consortium name="The Broad Institute Genomics Platform"/>
            <consortium name="The Broad Institute Genome Sequencing Center for Infectious Disease"/>
            <person name="Wu L."/>
            <person name="Ma J."/>
        </authorList>
    </citation>
    <scope>NUCLEOTIDE SEQUENCE [LARGE SCALE GENOMIC DNA]</scope>
    <source>
        <strain evidence="7">CGMCC 1.12769</strain>
    </source>
</reference>
<sequence>MNDVNDPAQVIERALTPRGEIQLQKRGEYYEIISNGTFLMATYNGESERLLVQSALNKANSVNRVLIGGLGVGFSLQTALRDPRVEQVTVVEIEQKVIEWNKSFLSSCHGHSLSDPRSRLIHADLISWISETEETFDLICLDIDNGPDWTVFDKNASLYHDSGLLTLKKRLRPGGCLTFWSATPSPEFAETLKRYFEDHHVEIYEVPQQHGDPDYIFLVQT</sequence>
<evidence type="ECO:0000256" key="2">
    <source>
        <dbReference type="ARBA" id="ARBA00022679"/>
    </source>
</evidence>
<organism evidence="6 7">
    <name type="scientific">Paenibacillus segetis</name>
    <dbReference type="NCBI Taxonomy" id="1325360"/>
    <lineage>
        <taxon>Bacteria</taxon>
        <taxon>Bacillati</taxon>
        <taxon>Bacillota</taxon>
        <taxon>Bacilli</taxon>
        <taxon>Bacillales</taxon>
        <taxon>Paenibacillaceae</taxon>
        <taxon>Paenibacillus</taxon>
    </lineage>
</organism>
<dbReference type="SUPFAM" id="SSF53335">
    <property type="entry name" value="S-adenosyl-L-methionine-dependent methyltransferases"/>
    <property type="match status" value="1"/>
</dbReference>
<dbReference type="EMBL" id="BMFT01000001">
    <property type="protein sequence ID" value="GGH22196.1"/>
    <property type="molecule type" value="Genomic_DNA"/>
</dbReference>
<dbReference type="PANTHER" id="PTHR43317:SF3">
    <property type="entry name" value="BLR2883 PROTEIN"/>
    <property type="match status" value="1"/>
</dbReference>
<protein>
    <submittedName>
        <fullName evidence="6">Spermidine synthase</fullName>
    </submittedName>
</protein>
<dbReference type="PROSITE" id="PS51006">
    <property type="entry name" value="PABS_2"/>
    <property type="match status" value="1"/>
</dbReference>
<dbReference type="InterPro" id="IPR029063">
    <property type="entry name" value="SAM-dependent_MTases_sf"/>
</dbReference>
<gene>
    <name evidence="6" type="ORF">GCM10008013_20540</name>
</gene>
<keyword evidence="7" id="KW-1185">Reference proteome</keyword>
<name>A0ABQ1YDL7_9BACL</name>
<keyword evidence="3 4" id="KW-0620">Polyamine biosynthesis</keyword>
<feature type="active site" description="Proton acceptor" evidence="4">
    <location>
        <position position="142"/>
    </location>
</feature>
<dbReference type="Pfam" id="PF01564">
    <property type="entry name" value="Spermine_synth"/>
    <property type="match status" value="1"/>
</dbReference>